<dbReference type="InterPro" id="IPR018864">
    <property type="entry name" value="Nucleoporin_Nup188_N"/>
</dbReference>
<dbReference type="EMBL" id="JRHA01000001">
    <property type="protein sequence ID" value="PQK08674.1"/>
    <property type="molecule type" value="Genomic_DNA"/>
</dbReference>
<evidence type="ECO:0000256" key="5">
    <source>
        <dbReference type="ARBA" id="ARBA00023010"/>
    </source>
</evidence>
<evidence type="ECO:0000256" key="2">
    <source>
        <dbReference type="ARBA" id="ARBA00022448"/>
    </source>
</evidence>
<feature type="domain" description="Nucleoporin Nup188 N-terminal subdomain III" evidence="12">
    <location>
        <begin position="757"/>
        <end position="1154"/>
    </location>
</feature>
<organism evidence="13 14">
    <name type="scientific">Beauveria bassiana</name>
    <name type="common">White muscardine disease fungus</name>
    <name type="synonym">Tritirachium shiotae</name>
    <dbReference type="NCBI Taxonomy" id="176275"/>
    <lineage>
        <taxon>Eukaryota</taxon>
        <taxon>Fungi</taxon>
        <taxon>Dikarya</taxon>
        <taxon>Ascomycota</taxon>
        <taxon>Pezizomycotina</taxon>
        <taxon>Sordariomycetes</taxon>
        <taxon>Hypocreomycetidae</taxon>
        <taxon>Hypocreales</taxon>
        <taxon>Cordycipitaceae</taxon>
        <taxon>Beauveria</taxon>
    </lineage>
</organism>
<evidence type="ECO:0000256" key="6">
    <source>
        <dbReference type="ARBA" id="ARBA00023132"/>
    </source>
</evidence>
<evidence type="ECO:0000313" key="13">
    <source>
        <dbReference type="EMBL" id="PQK08674.1"/>
    </source>
</evidence>
<dbReference type="GO" id="GO:0044611">
    <property type="term" value="C:nuclear pore inner ring"/>
    <property type="evidence" value="ECO:0007669"/>
    <property type="project" value="TreeGrafter"/>
</dbReference>
<feature type="domain" description="Nuclear pore protein Nup188 C-terminal" evidence="11">
    <location>
        <begin position="1456"/>
        <end position="1824"/>
    </location>
</feature>
<evidence type="ECO:0000259" key="12">
    <source>
        <dbReference type="Pfam" id="PF21093"/>
    </source>
</evidence>
<dbReference type="OrthoDB" id="102511at2759"/>
<evidence type="ECO:0000256" key="1">
    <source>
        <dbReference type="ARBA" id="ARBA00004567"/>
    </source>
</evidence>
<dbReference type="GO" id="GO:0051028">
    <property type="term" value="P:mRNA transport"/>
    <property type="evidence" value="ECO:0007669"/>
    <property type="project" value="UniProtKB-KW"/>
</dbReference>
<keyword evidence="7" id="KW-0539">Nucleus</keyword>
<comment type="similarity">
    <text evidence="8">Belongs to the Nup188 family.</text>
</comment>
<dbReference type="GO" id="GO:0006405">
    <property type="term" value="P:RNA export from nucleus"/>
    <property type="evidence" value="ECO:0007669"/>
    <property type="project" value="TreeGrafter"/>
</dbReference>
<dbReference type="Pfam" id="PF21093">
    <property type="entry name" value="Nup188_N-subdom_III"/>
    <property type="match status" value="1"/>
</dbReference>
<evidence type="ECO:0000256" key="4">
    <source>
        <dbReference type="ARBA" id="ARBA00022927"/>
    </source>
</evidence>
<accession>A0A2S7XXY8</accession>
<keyword evidence="2" id="KW-0813">Transport</keyword>
<evidence type="ECO:0000256" key="9">
    <source>
        <dbReference type="ARBA" id="ARBA00040174"/>
    </source>
</evidence>
<protein>
    <recommendedName>
        <fullName evidence="9">Nucleoporin NUP188</fullName>
    </recommendedName>
</protein>
<dbReference type="InterPro" id="IPR048883">
    <property type="entry name" value="Nup188_N-subdom_III"/>
</dbReference>
<dbReference type="Pfam" id="PF21094">
    <property type="entry name" value="Nup188_SH3-like"/>
    <property type="match status" value="1"/>
</dbReference>
<evidence type="ECO:0000256" key="8">
    <source>
        <dbReference type="ARBA" id="ARBA00038387"/>
    </source>
</evidence>
<evidence type="ECO:0000259" key="10">
    <source>
        <dbReference type="Pfam" id="PF10487"/>
    </source>
</evidence>
<sequence>MTVAMAPLSDRIYFPSLEECLSGKKVLLSWKLVATALSDNSGRLQRSNALSEFFSDEYVHGLLKNPISAFSPPDDASSKDFETKTAPINVTSASTQKLDIKLLKDDAQWLSKNAKTNLVAALRVVIAEHQSRPARHLVGPLSAQDATNLHEAAGLKDGQSAPFLSDLSSVAVLDAEEISAEFEKQEARRTRLFETLLSERRHYMMAIDYVNSVKLYGQLPIYASNNEDIKASFNFGAQPNKEQIEALLPAYFKVLTDCTGRIESGLLATTDDALLSNDKTEIEWLRTLFTEIVHALSVIFQLVDSLGDEFAPPSSVTQWFSLMEMYNFFESVQPIHESIAELITPLKTLATAVSIIMLKPKRSLSYLNEKDEDSGQPDDVFDSYLLSSEVLEQIHKCILNAASLDIESATPVIFTWALLLHRLNASYHSRTEKRDNLLQQNARERFESGQVARPTLGRRNSAGSLFSIESTKFDNFLENATTPRDAQFVEQLAAGVTTGGRVFNTMGAMAEALGPSISGCASPLLSSHIRIVFAEVLKVSYGYIGYQADNLSCLFGLLSPGRSYWDLSSVQSLRTSGDTLSSFINDDQLMHWFFQQAMDRYPFEFLPFISLCKSLCTVTGDADDQRYSDVLNLLRNTSTLTLKLPKGFQGYELVHEDENTNSFSLTHEIPLITLSSSWKKRQMDDDAYRLPQGTQGRFITDSGRLALVEFPHSTLSLLGRRLEIYLMKEGYQCLFASLQPDEIAEVVELLAALIRMEHLKMTGNTDSLIRRDDDILSETSKHISGGKDIVTVVCDTMDYFMQEELEMTEESAINVITACIKFLDAILPAQPSRVWSYLARSELLSSESRAGKLSKLTGSLDLVSERLEFLNSALLFFSNVIDTALASGVQRQAENRARSWQQEVNPWLGTSDKVLSKVSLAVANAAVDIFENTSTWRFDTEISRVSLLNSVVPLLDKIIHHSYSMGKSNESGNLTSCLKPAASYVIDCFLSPSSGTLRFQPLLYSFISALLTPESTLYPSKLNLVRTEVESVLTFASSLLRAANYLERPSDMLEGYLFKSSTLLARLSAVSGLFRTPILSLLQALVSNAGNSSNEPPSLLGYLGPQISKSFITLLSGLGEPYALQTDVEIIWRFFSSILRNRQQWMSNCLLTGQTPREAMAKDSKTTDISDDSVFATALSKLKSIENLEATEALSILDFVASAQNYWPWTVFTLQKDTSYMDGLRSYVRTLKPSHLVVKSDSIRACREARLAAYIAEIFAMQLYHSRHLGSAEGLAKSLVNDLDYYLRDGVEVAGYNKSLHNNFAKNFANKYFGCSVDNFKRTPLEPGHLGPDYYYDLEQADTMLRFDPGWLGRKSNGFKNEMELANTNLSLVDAQIALFHSWEFLLVELSTCLPGNETIGKQMLQVSQQCLNANQNVPGPESIFLTLVQERANLALVLVQRLAKSRLPVQDVNQMLGTLVGTMSGVDEPFASSSIGYYRVLLKALFVTLRAYRLGAEKSGRGEQEASDAPINFGESSVSVTQTVLSLLDSVVGRGFRALVSLIHDGDAEVFPEDLGLLTAIMQAALSLPTIDQSQTQVLNIMATHDVVNAATSLYSWADQLAIQGDPVYGELAILFLLQLSTLPLVGEQLACDGILSNLLSAKITKIMLKTNISPTSDAPIAQRCYAIWVKGLLPLMLNLLTSLGAAVAPEITYVLNQFSHLLSASVDRFEAPGANRTGTKSTNHYITLLGTSEIHSLALITRVLAALRAVNPRDIGPVPWDDSGLLENVDYWLSSRRLLKEKLLPLGQREMEWRTMKVGAGASENILEAKVVAQLSIVRDILADETE</sequence>
<dbReference type="Gene3D" id="1.25.10.70">
    <property type="match status" value="1"/>
</dbReference>
<name>A0A2S7XXY8_BEABA</name>
<dbReference type="InterPro" id="IPR044840">
    <property type="entry name" value="Nup188"/>
</dbReference>
<keyword evidence="4" id="KW-0653">Protein transport</keyword>
<evidence type="ECO:0000256" key="7">
    <source>
        <dbReference type="ARBA" id="ARBA00023242"/>
    </source>
</evidence>
<evidence type="ECO:0000313" key="14">
    <source>
        <dbReference type="Proteomes" id="UP000237441"/>
    </source>
</evidence>
<dbReference type="Proteomes" id="UP000237441">
    <property type="component" value="Unassembled WGS sequence"/>
</dbReference>
<keyword evidence="5" id="KW-0811">Translocation</keyword>
<dbReference type="Pfam" id="PF18378">
    <property type="entry name" value="Nup188_C"/>
    <property type="match status" value="1"/>
</dbReference>
<gene>
    <name evidence="13" type="ORF">BB8028_0001g07470</name>
</gene>
<feature type="domain" description="Nucleoporin Nup188 N-terminal" evidence="10">
    <location>
        <begin position="105"/>
        <end position="433"/>
    </location>
</feature>
<comment type="subcellular location">
    <subcellularLocation>
        <location evidence="1">Nucleus</location>
        <location evidence="1">Nuclear pore complex</location>
    </subcellularLocation>
</comment>
<dbReference type="Pfam" id="PF10487">
    <property type="entry name" value="Nup188_N"/>
    <property type="match status" value="1"/>
</dbReference>
<dbReference type="PANTHER" id="PTHR31431">
    <property type="entry name" value="NUCLEOPORIN NUP188 HOMOLOG"/>
    <property type="match status" value="1"/>
</dbReference>
<keyword evidence="3" id="KW-0509">mRNA transport</keyword>
<evidence type="ECO:0000256" key="3">
    <source>
        <dbReference type="ARBA" id="ARBA00022816"/>
    </source>
</evidence>
<comment type="caution">
    <text evidence="13">The sequence shown here is derived from an EMBL/GenBank/DDBJ whole genome shotgun (WGS) entry which is preliminary data.</text>
</comment>
<evidence type="ECO:0000259" key="11">
    <source>
        <dbReference type="Pfam" id="PF18378"/>
    </source>
</evidence>
<reference evidence="13 14" key="1">
    <citation type="submission" date="2016-07" db="EMBL/GenBank/DDBJ databases">
        <title>Comparative genomics of the entomopathogenic fungus Beauveria bassiana.</title>
        <authorList>
            <person name="Valero Jimenez C.A."/>
            <person name="Zwaan B.J."/>
            <person name="Van Kan J.A."/>
            <person name="Takken W."/>
            <person name="Debets A.J."/>
            <person name="Schoustra S.E."/>
            <person name="Koenraadt C.J."/>
        </authorList>
    </citation>
    <scope>NUCLEOTIDE SEQUENCE [LARGE SCALE GENOMIC DNA]</scope>
    <source>
        <strain evidence="13 14">ARSEF 8028</strain>
    </source>
</reference>
<proteinExistence type="inferred from homology"/>
<keyword evidence="6" id="KW-0906">Nuclear pore complex</keyword>
<dbReference type="InterPro" id="IPR041634">
    <property type="entry name" value="Nup188_C"/>
</dbReference>
<dbReference type="PANTHER" id="PTHR31431:SF1">
    <property type="entry name" value="NUCLEOPORIN NUP188"/>
    <property type="match status" value="1"/>
</dbReference>
<dbReference type="GO" id="GO:0006606">
    <property type="term" value="P:protein import into nucleus"/>
    <property type="evidence" value="ECO:0007669"/>
    <property type="project" value="TreeGrafter"/>
</dbReference>
<dbReference type="GO" id="GO:0017056">
    <property type="term" value="F:structural constituent of nuclear pore"/>
    <property type="evidence" value="ECO:0007669"/>
    <property type="project" value="InterPro"/>
</dbReference>